<dbReference type="AlphaFoldDB" id="A0A5R9FUQ6"/>
<name>A0A5R9FUQ6_9ACTN</name>
<reference evidence="2 3" key="1">
    <citation type="submission" date="2019-05" db="EMBL/GenBank/DDBJ databases">
        <title>Streptomyces sp. NEAU-C151, a novel actinomycete isolated from soil.</title>
        <authorList>
            <person name="Han L."/>
            <person name="Jiang H."/>
        </authorList>
    </citation>
    <scope>NUCLEOTIDE SEQUENCE [LARGE SCALE GENOMIC DNA]</scope>
    <source>
        <strain evidence="2 3">NEAU-C151</strain>
    </source>
</reference>
<keyword evidence="1" id="KW-0808">Transferase</keyword>
<proteinExistence type="predicted"/>
<evidence type="ECO:0000313" key="3">
    <source>
        <dbReference type="Proteomes" id="UP000305906"/>
    </source>
</evidence>
<dbReference type="PANTHER" id="PTHR31642">
    <property type="entry name" value="TRICHOTHECENE 3-O-ACETYLTRANSFERASE"/>
    <property type="match status" value="1"/>
</dbReference>
<dbReference type="PANTHER" id="PTHR31642:SF310">
    <property type="entry name" value="FATTY ALCOHOL:CAFFEOYL-COA ACYLTRANSFERASE"/>
    <property type="match status" value="1"/>
</dbReference>
<dbReference type="InterPro" id="IPR023213">
    <property type="entry name" value="CAT-like_dom_sf"/>
</dbReference>
<evidence type="ECO:0000256" key="1">
    <source>
        <dbReference type="ARBA" id="ARBA00022679"/>
    </source>
</evidence>
<gene>
    <name evidence="2" type="ORF">FE633_01510</name>
</gene>
<dbReference type="InterPro" id="IPR050317">
    <property type="entry name" value="Plant_Fungal_Acyltransferase"/>
</dbReference>
<accession>A0A5R9FUQ6</accession>
<comment type="caution">
    <text evidence="2">The sequence shown here is derived from an EMBL/GenBank/DDBJ whole genome shotgun (WGS) entry which is preliminary data.</text>
</comment>
<sequence>MSMPSALSRSRERPVVVRAGRATGERVRMGVYDLLPGTFAVGCTFYYREGLDTAAVRDSLARTLARHPPLTGRMERNPDGGIDLVCNDAGALFAEVHSDLPMPDYGIGRSAKSDLGRYLHRVNPFAVVGHDTPLLTVKITHMRGGGSVLGVTFNHGVTDLSGFMDFLQNWSREHHGLPYQAPPYGRNTLDGLGTFAARAAREHSRQYVAVRRREKFRFLWRVNAGSRRVRHLTVRFPGDEVRAIKAAASAPLAGTGQWVSAGDALAAHVWKVMGELRARPDDSAERLGVIVDIRSALRDVLPDGFGGNAVTNTTATLSAGELAAASLADVASAVRTAIGEVTERHLCKEIAFLAAQRSAGRSRQVLSRMALDAFDGTVSLNNVGRFPVYRIDLGSGRPFWFEYPPIPIPWNVFITPTPEDDEGRDVHLSIPQDKAQVFGAPSWNARLHAHAPTRPDAGVPREKDHSV</sequence>
<protein>
    <recommendedName>
        <fullName evidence="4">Transferase</fullName>
    </recommendedName>
</protein>
<dbReference type="Gene3D" id="3.30.559.10">
    <property type="entry name" value="Chloramphenicol acetyltransferase-like domain"/>
    <property type="match status" value="2"/>
</dbReference>
<organism evidence="2 3">
    <name type="scientific">Streptomyces montanus</name>
    <dbReference type="NCBI Taxonomy" id="2580423"/>
    <lineage>
        <taxon>Bacteria</taxon>
        <taxon>Bacillati</taxon>
        <taxon>Actinomycetota</taxon>
        <taxon>Actinomycetes</taxon>
        <taxon>Kitasatosporales</taxon>
        <taxon>Streptomycetaceae</taxon>
        <taxon>Streptomyces</taxon>
    </lineage>
</organism>
<dbReference type="GO" id="GO:0016747">
    <property type="term" value="F:acyltransferase activity, transferring groups other than amino-acyl groups"/>
    <property type="evidence" value="ECO:0007669"/>
    <property type="project" value="TreeGrafter"/>
</dbReference>
<dbReference type="SUPFAM" id="SSF52777">
    <property type="entry name" value="CoA-dependent acyltransferases"/>
    <property type="match status" value="1"/>
</dbReference>
<evidence type="ECO:0000313" key="2">
    <source>
        <dbReference type="EMBL" id="TLS47687.1"/>
    </source>
</evidence>
<evidence type="ECO:0008006" key="4">
    <source>
        <dbReference type="Google" id="ProtNLM"/>
    </source>
</evidence>
<dbReference type="EMBL" id="VBZC01000002">
    <property type="protein sequence ID" value="TLS47687.1"/>
    <property type="molecule type" value="Genomic_DNA"/>
</dbReference>
<dbReference type="Proteomes" id="UP000305906">
    <property type="component" value="Unassembled WGS sequence"/>
</dbReference>
<keyword evidence="3" id="KW-1185">Reference proteome</keyword>
<dbReference type="Pfam" id="PF02458">
    <property type="entry name" value="Transferase"/>
    <property type="match status" value="1"/>
</dbReference>